<reference evidence="8 9" key="1">
    <citation type="submission" date="2018-04" db="EMBL/GenBank/DDBJ databases">
        <title>Genomic Encyclopedia of Type Strains, Phase IV (KMG-IV): sequencing the most valuable type-strain genomes for metagenomic binning, comparative biology and taxonomic classification.</title>
        <authorList>
            <person name="Goeker M."/>
        </authorList>
    </citation>
    <scope>NUCLEOTIDE SEQUENCE [LARGE SCALE GENOMIC DNA]</scope>
    <source>
        <strain evidence="8 9">DSM 104150</strain>
    </source>
</reference>
<organism evidence="8 9">
    <name type="scientific">Sinimarinibacterium flocculans</name>
    <dbReference type="NCBI Taxonomy" id="985250"/>
    <lineage>
        <taxon>Bacteria</taxon>
        <taxon>Pseudomonadati</taxon>
        <taxon>Pseudomonadota</taxon>
        <taxon>Gammaproteobacteria</taxon>
        <taxon>Nevskiales</taxon>
        <taxon>Nevskiaceae</taxon>
        <taxon>Sinimarinibacterium</taxon>
    </lineage>
</organism>
<keyword evidence="6" id="KW-1133">Transmembrane helix</keyword>
<proteinExistence type="inferred from homology"/>
<sequence length="344" mass="36085">MRSYPLFDVFPRLGVFPRAGLLDGITAVQPMPGADDIWIKRDDLSASDFGGNKVRKLDLLLAQARARGRKDVLTFGYSGSNFVAATAWHGRKLGLATQAVLLPQADAPYVADNLATGLHAGAQLHLARGNAAAVARAIALSTAKLLRHGRVPLWIPPGGSSPLGALGFVNAAFELRAQVESGAMPAPARLYVAFSSMGTVAGLAIGLALAGLNTRIEAVQVVGDDFASAAKLDRLIRRTRQLLRRADPAACPGRVAEVRIRTEFFGRGYALASPAVKAAMSRFGSATGARSDSAYSGKAIAALYADHDAGALRGPTLYWHTFNAHGRPAGVGPLPAQVLASYVL</sequence>
<feature type="domain" description="Tryptophan synthase beta chain-like PALP" evidence="7">
    <location>
        <begin position="32"/>
        <end position="315"/>
    </location>
</feature>
<dbReference type="AlphaFoldDB" id="A0A318EC25"/>
<comment type="caution">
    <text evidence="8">The sequence shown here is derived from an EMBL/GenBank/DDBJ whole genome shotgun (WGS) entry which is preliminary data.</text>
</comment>
<protein>
    <submittedName>
        <fullName evidence="8">D-cysteine desulfhydrase</fullName>
    </submittedName>
</protein>
<dbReference type="InterPro" id="IPR027278">
    <property type="entry name" value="ACCD_DCysDesulf"/>
</dbReference>
<evidence type="ECO:0000256" key="3">
    <source>
        <dbReference type="ARBA" id="ARBA00022898"/>
    </source>
</evidence>
<comment type="cofactor">
    <cofactor evidence="1">
        <name>pyridoxal 5'-phosphate</name>
        <dbReference type="ChEBI" id="CHEBI:597326"/>
    </cofactor>
</comment>
<gene>
    <name evidence="8" type="ORF">C8D93_103247</name>
</gene>
<evidence type="ECO:0000256" key="5">
    <source>
        <dbReference type="PIRSR" id="PIRSR006278-2"/>
    </source>
</evidence>
<evidence type="ECO:0000259" key="7">
    <source>
        <dbReference type="Pfam" id="PF00291"/>
    </source>
</evidence>
<feature type="modified residue" description="N6-(pyridoxal phosphate)lysine" evidence="5">
    <location>
        <position position="53"/>
    </location>
</feature>
<evidence type="ECO:0000256" key="4">
    <source>
        <dbReference type="PIRSR" id="PIRSR006278-1"/>
    </source>
</evidence>
<evidence type="ECO:0000313" key="8">
    <source>
        <dbReference type="EMBL" id="PXV69672.1"/>
    </source>
</evidence>
<dbReference type="GO" id="GO:0019148">
    <property type="term" value="F:D-cysteine desulfhydrase activity"/>
    <property type="evidence" value="ECO:0007669"/>
    <property type="project" value="TreeGrafter"/>
</dbReference>
<dbReference type="PIRSF" id="PIRSF006278">
    <property type="entry name" value="ACCD_DCysDesulf"/>
    <property type="match status" value="1"/>
</dbReference>
<feature type="transmembrane region" description="Helical" evidence="6">
    <location>
        <begin position="190"/>
        <end position="212"/>
    </location>
</feature>
<comment type="similarity">
    <text evidence="2">Belongs to the ACC deaminase/D-cysteine desulfhydrase family.</text>
</comment>
<keyword evidence="9" id="KW-1185">Reference proteome</keyword>
<dbReference type="OrthoDB" id="9801249at2"/>
<feature type="active site" description="Nucleophile" evidence="4">
    <location>
        <position position="80"/>
    </location>
</feature>
<dbReference type="Proteomes" id="UP000248330">
    <property type="component" value="Unassembled WGS sequence"/>
</dbReference>
<dbReference type="SUPFAM" id="SSF53686">
    <property type="entry name" value="Tryptophan synthase beta subunit-like PLP-dependent enzymes"/>
    <property type="match status" value="1"/>
</dbReference>
<dbReference type="Pfam" id="PF00291">
    <property type="entry name" value="PALP"/>
    <property type="match status" value="1"/>
</dbReference>
<dbReference type="InterPro" id="IPR001926">
    <property type="entry name" value="TrpB-like_PALP"/>
</dbReference>
<accession>A0A318EC25</accession>
<evidence type="ECO:0000313" key="9">
    <source>
        <dbReference type="Proteomes" id="UP000248330"/>
    </source>
</evidence>
<evidence type="ECO:0000256" key="1">
    <source>
        <dbReference type="ARBA" id="ARBA00001933"/>
    </source>
</evidence>
<keyword evidence="6" id="KW-0472">Membrane</keyword>
<keyword evidence="3 5" id="KW-0663">Pyridoxal phosphate</keyword>
<dbReference type="EMBL" id="QICN01000003">
    <property type="protein sequence ID" value="PXV69672.1"/>
    <property type="molecule type" value="Genomic_DNA"/>
</dbReference>
<name>A0A318EC25_9GAMM</name>
<evidence type="ECO:0000256" key="6">
    <source>
        <dbReference type="SAM" id="Phobius"/>
    </source>
</evidence>
<evidence type="ECO:0000256" key="2">
    <source>
        <dbReference type="ARBA" id="ARBA00008639"/>
    </source>
</evidence>
<dbReference type="RefSeq" id="WP_110264589.1">
    <property type="nucleotide sequence ID" value="NZ_CAWNXA010000003.1"/>
</dbReference>
<dbReference type="Gene3D" id="3.40.50.1100">
    <property type="match status" value="2"/>
</dbReference>
<dbReference type="PANTHER" id="PTHR43780:SF2">
    <property type="entry name" value="1-AMINOCYCLOPROPANE-1-CARBOXYLATE DEAMINASE-RELATED"/>
    <property type="match status" value="1"/>
</dbReference>
<dbReference type="InterPro" id="IPR036052">
    <property type="entry name" value="TrpB-like_PALP_sf"/>
</dbReference>
<dbReference type="PANTHER" id="PTHR43780">
    <property type="entry name" value="1-AMINOCYCLOPROPANE-1-CARBOXYLATE DEAMINASE-RELATED"/>
    <property type="match status" value="1"/>
</dbReference>
<keyword evidence="6" id="KW-0812">Transmembrane</keyword>